<dbReference type="PROSITE" id="PS51352">
    <property type="entry name" value="THIOREDOXIN_2"/>
    <property type="match status" value="1"/>
</dbReference>
<reference evidence="7" key="1">
    <citation type="journal article" date="2008" name="BMC Genomics">
        <title>A conifer genomics resource of 200,000 spruce (Picea spp.) ESTs and 6,464 high-quality, sequence-finished full-length cDNAs for Sitka spruce (Picea sitchensis).</title>
        <authorList>
            <person name="Ralph S.G."/>
            <person name="Chun H.J."/>
            <person name="Kolosova N."/>
            <person name="Cooper D."/>
            <person name="Oddy C."/>
            <person name="Ritland C.E."/>
            <person name="Kirkpatrick R."/>
            <person name="Moore R."/>
            <person name="Barber S."/>
            <person name="Holt R.A."/>
            <person name="Jones S.J."/>
            <person name="Marra M.A."/>
            <person name="Douglas C.J."/>
            <person name="Ritland K."/>
            <person name="Bohlmann J."/>
        </authorList>
    </citation>
    <scope>NUCLEOTIDE SEQUENCE</scope>
    <source>
        <tissue evidence="7">Green portion of the leader tissue</tissue>
    </source>
</reference>
<organism evidence="7">
    <name type="scientific">Picea sitchensis</name>
    <name type="common">Sitka spruce</name>
    <name type="synonym">Pinus sitchensis</name>
    <dbReference type="NCBI Taxonomy" id="3332"/>
    <lineage>
        <taxon>Eukaryota</taxon>
        <taxon>Viridiplantae</taxon>
        <taxon>Streptophyta</taxon>
        <taxon>Embryophyta</taxon>
        <taxon>Tracheophyta</taxon>
        <taxon>Spermatophyta</taxon>
        <taxon>Pinopsida</taxon>
        <taxon>Pinidae</taxon>
        <taxon>Conifers I</taxon>
        <taxon>Pinales</taxon>
        <taxon>Pinaceae</taxon>
        <taxon>Picea</taxon>
    </lineage>
</organism>
<dbReference type="FunFam" id="3.40.30.10:FF:000001">
    <property type="entry name" value="Thioredoxin"/>
    <property type="match status" value="1"/>
</dbReference>
<dbReference type="NCBIfam" id="TIGR01068">
    <property type="entry name" value="thioredoxin"/>
    <property type="match status" value="1"/>
</dbReference>
<keyword evidence="1" id="KW-0813">Transport</keyword>
<evidence type="ECO:0000256" key="4">
    <source>
        <dbReference type="ARBA" id="ARBA00023157"/>
    </source>
</evidence>
<dbReference type="EMBL" id="EF087511">
    <property type="protein sequence ID" value="ABK26750.1"/>
    <property type="molecule type" value="mRNA"/>
</dbReference>
<accession>A9P1I9</accession>
<dbReference type="InterPro" id="IPR013766">
    <property type="entry name" value="Thioredoxin_domain"/>
</dbReference>
<dbReference type="Gene3D" id="3.40.30.10">
    <property type="entry name" value="Glutaredoxin"/>
    <property type="match status" value="1"/>
</dbReference>
<dbReference type="AlphaFoldDB" id="A9P1I9"/>
<sequence length="205" mass="23028">MAVIRSVSYCQLREVTMASGGIKNEAYPPPHTAAYSSTIQPIHFNIKPQFFGQNDLSKRRLQWAAGLPSCRATAGRFQLNTRKISQVITYCSKAPITGESEFQEKVLNSDLPVLVDFVADWCGPCKLIAPFIDWASQEYKGKLKVFKIDHDANPQLVEKYKVYGLPTLILFKDGQEVSGSRREGAITREKLKVYLDQLLETVAAR</sequence>
<protein>
    <recommendedName>
        <fullName evidence="6">Thioredoxin domain-containing protein</fullName>
    </recommendedName>
</protein>
<dbReference type="SUPFAM" id="SSF52833">
    <property type="entry name" value="Thioredoxin-like"/>
    <property type="match status" value="1"/>
</dbReference>
<evidence type="ECO:0000313" key="7">
    <source>
        <dbReference type="EMBL" id="ABK26750.1"/>
    </source>
</evidence>
<dbReference type="PRINTS" id="PR00421">
    <property type="entry name" value="THIOREDOXIN"/>
</dbReference>
<dbReference type="GO" id="GO:0005737">
    <property type="term" value="C:cytoplasm"/>
    <property type="evidence" value="ECO:0007669"/>
    <property type="project" value="TreeGrafter"/>
</dbReference>
<evidence type="ECO:0000256" key="3">
    <source>
        <dbReference type="ARBA" id="ARBA00022982"/>
    </source>
</evidence>
<dbReference type="InterPro" id="IPR036249">
    <property type="entry name" value="Thioredoxin-like_sf"/>
</dbReference>
<dbReference type="PANTHER" id="PTHR45663:SF22">
    <property type="entry name" value="THIOREDOXIN X, CHLOROPLASTIC"/>
    <property type="match status" value="1"/>
</dbReference>
<feature type="domain" description="Thioredoxin" evidence="6">
    <location>
        <begin position="82"/>
        <end position="200"/>
    </location>
</feature>
<keyword evidence="4" id="KW-1015">Disulfide bond</keyword>
<evidence type="ECO:0000256" key="2">
    <source>
        <dbReference type="ARBA" id="ARBA00022946"/>
    </source>
</evidence>
<dbReference type="CDD" id="cd02947">
    <property type="entry name" value="TRX_family"/>
    <property type="match status" value="1"/>
</dbReference>
<dbReference type="PANTHER" id="PTHR45663">
    <property type="entry name" value="GEO12009P1"/>
    <property type="match status" value="1"/>
</dbReference>
<proteinExistence type="evidence at transcript level"/>
<keyword evidence="2" id="KW-0809">Transit peptide</keyword>
<keyword evidence="3" id="KW-0249">Electron transport</keyword>
<evidence type="ECO:0000256" key="1">
    <source>
        <dbReference type="ARBA" id="ARBA00022448"/>
    </source>
</evidence>
<keyword evidence="5" id="KW-0676">Redox-active center</keyword>
<dbReference type="InterPro" id="IPR005746">
    <property type="entry name" value="Thioredoxin"/>
</dbReference>
<dbReference type="GO" id="GO:0015035">
    <property type="term" value="F:protein-disulfide reductase activity"/>
    <property type="evidence" value="ECO:0007669"/>
    <property type="project" value="InterPro"/>
</dbReference>
<dbReference type="Pfam" id="PF00085">
    <property type="entry name" value="Thioredoxin"/>
    <property type="match status" value="1"/>
</dbReference>
<name>A9P1I9_PICSI</name>
<evidence type="ECO:0000256" key="5">
    <source>
        <dbReference type="ARBA" id="ARBA00023284"/>
    </source>
</evidence>
<evidence type="ECO:0000259" key="6">
    <source>
        <dbReference type="PROSITE" id="PS51352"/>
    </source>
</evidence>